<reference evidence="2 3" key="1">
    <citation type="submission" date="2019-04" db="EMBL/GenBank/DDBJ databases">
        <title>Taxonomy of novel Haliea sp. from mangrove soil of West Coast of India.</title>
        <authorList>
            <person name="Verma A."/>
            <person name="Kumar P."/>
            <person name="Krishnamurthi S."/>
        </authorList>
    </citation>
    <scope>NUCLEOTIDE SEQUENCE [LARGE SCALE GENOMIC DNA]</scope>
    <source>
        <strain evidence="2 3">SAOS-164</strain>
    </source>
</reference>
<dbReference type="Pfam" id="PF13091">
    <property type="entry name" value="PLDc_2"/>
    <property type="match status" value="2"/>
</dbReference>
<comment type="caution">
    <text evidence="2">The sequence shown here is derived from an EMBL/GenBank/DDBJ whole genome shotgun (WGS) entry which is preliminary data.</text>
</comment>
<gene>
    <name evidence="2" type="ORF">E4634_19955</name>
</gene>
<dbReference type="PANTHER" id="PTHR21248">
    <property type="entry name" value="CARDIOLIPIN SYNTHASE"/>
    <property type="match status" value="1"/>
</dbReference>
<dbReference type="InterPro" id="IPR025202">
    <property type="entry name" value="PLD-like_dom"/>
</dbReference>
<dbReference type="SUPFAM" id="SSF56024">
    <property type="entry name" value="Phospholipase D/nuclease"/>
    <property type="match status" value="2"/>
</dbReference>
<dbReference type="PROSITE" id="PS50035">
    <property type="entry name" value="PLD"/>
    <property type="match status" value="2"/>
</dbReference>
<organism evidence="2 3">
    <name type="scientific">Mangrovimicrobium sediminis</name>
    <dbReference type="NCBI Taxonomy" id="2562682"/>
    <lineage>
        <taxon>Bacteria</taxon>
        <taxon>Pseudomonadati</taxon>
        <taxon>Pseudomonadota</taxon>
        <taxon>Gammaproteobacteria</taxon>
        <taxon>Cellvibrionales</taxon>
        <taxon>Halieaceae</taxon>
        <taxon>Mangrovimicrobium</taxon>
    </lineage>
</organism>
<dbReference type="RefSeq" id="WP_135446442.1">
    <property type="nucleotide sequence ID" value="NZ_SRLE01000016.1"/>
</dbReference>
<dbReference type="OrthoDB" id="9814092at2"/>
<evidence type="ECO:0000313" key="3">
    <source>
        <dbReference type="Proteomes" id="UP000298050"/>
    </source>
</evidence>
<evidence type="ECO:0000259" key="1">
    <source>
        <dbReference type="PROSITE" id="PS50035"/>
    </source>
</evidence>
<dbReference type="SMART" id="SM00155">
    <property type="entry name" value="PLDc"/>
    <property type="match status" value="2"/>
</dbReference>
<sequence>MSPALPPVTLPSLRVSAFTCFLMLFALLGGCSSHSLQDEIVQMPPSYALPPAESGLLAELGQALQDEHGAQASGFRILDDSRSSLYWRLALIDSAVSSLDIQTYLWYPDVSGKLILERAVLAARRGVKVRLIVDDLLLQGHDDLIANLEAQPNIEFRIFNPWSERSSLAHRVGQMLAEMERLNTRMHDKLMIVDGRAVVIGGRNIGDHYFGLHETYNFHDTDLFGLGHIAEQAGGMFDSFWNSEWVVSAQNLSAQADPALAAQQWRAIQDSTASAPQLEQFPRQPRDWSRELREQAAALRIGTSELIYDATAQDAIDQQLISSMFNLFDRAQSELLVMNAYIIPAQKAVDFMRALDERGVNVRILTNSLASHDVPAVNSHYEPWRDDLIAAGVDLYEMRSDPAIQSTVVDVAPVQAQFTGLHSKTAVVDRRYVFVGSMNLDPRSAKINTEMGAIVDSPALAADMAAVIERDMSGDNAWHVTLDDDGDLRWQNSEEIRDSQPARDGMQRVMNVIMKLGPRDQY</sequence>
<feature type="domain" description="PLD phosphodiesterase" evidence="1">
    <location>
        <begin position="182"/>
        <end position="209"/>
    </location>
</feature>
<feature type="domain" description="PLD phosphodiesterase" evidence="1">
    <location>
        <begin position="417"/>
        <end position="444"/>
    </location>
</feature>
<evidence type="ECO:0000313" key="2">
    <source>
        <dbReference type="EMBL" id="TGD71119.1"/>
    </source>
</evidence>
<dbReference type="GO" id="GO:0030572">
    <property type="term" value="F:phosphatidyltransferase activity"/>
    <property type="evidence" value="ECO:0007669"/>
    <property type="project" value="UniProtKB-ARBA"/>
</dbReference>
<dbReference type="EMBL" id="SRLE01000016">
    <property type="protein sequence ID" value="TGD71119.1"/>
    <property type="molecule type" value="Genomic_DNA"/>
</dbReference>
<name>A0A4Z0LV15_9GAMM</name>
<dbReference type="Proteomes" id="UP000298050">
    <property type="component" value="Unassembled WGS sequence"/>
</dbReference>
<dbReference type="InterPro" id="IPR001736">
    <property type="entry name" value="PLipase_D/transphosphatidylase"/>
</dbReference>
<dbReference type="CDD" id="cd09113">
    <property type="entry name" value="PLDc_ymdC_like_2"/>
    <property type="match status" value="1"/>
</dbReference>
<protein>
    <submittedName>
        <fullName evidence="2">Phospholipase D family protein</fullName>
    </submittedName>
</protein>
<dbReference type="PANTHER" id="PTHR21248:SF12">
    <property type="entry name" value="CARDIOLIPIN SYNTHASE C"/>
    <property type="match status" value="1"/>
</dbReference>
<dbReference type="CDD" id="cd09111">
    <property type="entry name" value="PLDc_ymdC_like_1"/>
    <property type="match status" value="1"/>
</dbReference>
<keyword evidence="3" id="KW-1185">Reference proteome</keyword>
<proteinExistence type="predicted"/>
<dbReference type="Gene3D" id="3.30.870.10">
    <property type="entry name" value="Endonuclease Chain A"/>
    <property type="match status" value="2"/>
</dbReference>
<accession>A0A4Z0LV15</accession>
<dbReference type="GO" id="GO:0032049">
    <property type="term" value="P:cardiolipin biosynthetic process"/>
    <property type="evidence" value="ECO:0007669"/>
    <property type="project" value="UniProtKB-ARBA"/>
</dbReference>
<dbReference type="AlphaFoldDB" id="A0A4Z0LV15"/>